<dbReference type="OrthoDB" id="649093at2"/>
<organism evidence="13 14">
    <name type="scientific">Mucilaginibacter gilvus</name>
    <dbReference type="NCBI Taxonomy" id="2305909"/>
    <lineage>
        <taxon>Bacteria</taxon>
        <taxon>Pseudomonadati</taxon>
        <taxon>Bacteroidota</taxon>
        <taxon>Sphingobacteriia</taxon>
        <taxon>Sphingobacteriales</taxon>
        <taxon>Sphingobacteriaceae</taxon>
        <taxon>Mucilaginibacter</taxon>
    </lineage>
</organism>
<dbReference type="Pfam" id="PF05569">
    <property type="entry name" value="Peptidase_M56"/>
    <property type="match status" value="1"/>
</dbReference>
<keyword evidence="9 10" id="KW-0472">Membrane</keyword>
<reference evidence="13 14" key="1">
    <citation type="submission" date="2019-01" db="EMBL/GenBank/DDBJ databases">
        <title>Mucilaginibacter antarcticum sp. nov., isolated from antarctic soil.</title>
        <authorList>
            <person name="Yan Y.-Q."/>
            <person name="Du Z.-J."/>
        </authorList>
    </citation>
    <scope>NUCLEOTIDE SEQUENCE [LARGE SCALE GENOMIC DNA]</scope>
    <source>
        <strain evidence="13 14">F01003</strain>
    </source>
</reference>
<evidence type="ECO:0000256" key="7">
    <source>
        <dbReference type="ARBA" id="ARBA00022927"/>
    </source>
</evidence>
<feature type="transmembrane region" description="Helical" evidence="11">
    <location>
        <begin position="252"/>
        <end position="273"/>
    </location>
</feature>
<feature type="transmembrane region" description="Helical" evidence="11">
    <location>
        <begin position="94"/>
        <end position="112"/>
    </location>
</feature>
<dbReference type="InterPro" id="IPR039426">
    <property type="entry name" value="TonB-dep_rcpt-like"/>
</dbReference>
<dbReference type="Pfam" id="PF03544">
    <property type="entry name" value="TonB_C"/>
    <property type="match status" value="2"/>
</dbReference>
<name>A0A444MJZ0_9SPHI</name>
<keyword evidence="6 10" id="KW-0812">Transmembrane</keyword>
<keyword evidence="8 11" id="KW-1133">Transmembrane helix</keyword>
<dbReference type="GO" id="GO:0031992">
    <property type="term" value="F:energy transducer activity"/>
    <property type="evidence" value="ECO:0007669"/>
    <property type="project" value="TreeGrafter"/>
</dbReference>
<dbReference type="EMBL" id="SBIW01000008">
    <property type="protein sequence ID" value="RWY49188.1"/>
    <property type="molecule type" value="Genomic_DNA"/>
</dbReference>
<dbReference type="Proteomes" id="UP000286701">
    <property type="component" value="Unassembled WGS sequence"/>
</dbReference>
<evidence type="ECO:0000256" key="10">
    <source>
        <dbReference type="PROSITE-ProRule" id="PRU01360"/>
    </source>
</evidence>
<keyword evidence="10" id="KW-0998">Cell outer membrane</keyword>
<evidence type="ECO:0000259" key="12">
    <source>
        <dbReference type="PROSITE" id="PS52015"/>
    </source>
</evidence>
<keyword evidence="3 10" id="KW-0813">Transport</keyword>
<keyword evidence="7" id="KW-0653">Protein transport</keyword>
<dbReference type="InterPro" id="IPR051045">
    <property type="entry name" value="TonB-dependent_transducer"/>
</dbReference>
<protein>
    <submittedName>
        <fullName evidence="13">TonB family protein</fullName>
    </submittedName>
</protein>
<proteinExistence type="inferred from homology"/>
<keyword evidence="14" id="KW-1185">Reference proteome</keyword>
<dbReference type="SUPFAM" id="SSF56935">
    <property type="entry name" value="Porins"/>
    <property type="match status" value="1"/>
</dbReference>
<feature type="domain" description="TonB C-terminal" evidence="12">
    <location>
        <begin position="469"/>
        <end position="565"/>
    </location>
</feature>
<sequence>MAWWHYLLLVNIYLTLFFGFYALLLRRETFFQLNRIYLVGAALLSFFIPLIQSEWVKNLFITQKVQYAFYGTGTDINITALAPIQDSAYTLGEILVMVYLAGVILLALRLMWQFMQLRQVIRHAVPSAPYSFFNKINVAEDAESREVIIAHEEVHAQQWHSADVLIIEAVMIINWFNPVVYLYRFSIKHIHEYIADRQAIKVGNDKAEYALLLLSQTFNAPAHQLVNPFYNHSLLKQRIMMLQKNKSQRVKLLKYGLSAPLFVLMLVLSSATISNSKAVESIHDNAEELFLQPATAAISNNDVEEILLNEQATAKNLLLKETVVEIDTNKKSTVYTAVQDQPRFPGGIEAFPKYLAKTIKYPKIAREHNVHGRVILTFVVEKDGSLSDIKVLRGIGSGCDEEAVRAVKASPKWIAGKQGGKKVRVQYSVPVNFALLSEAAAIKVGQADLSTGLTEAIFTEVEQQPGFPGGNVACAKYLQTSIKYPVEARKNKVQGRVITSFVVMKDGNIGDVKVLNGIGYGADEEAVRVIKNMPKWYPGMQNGRPVNVKYTLPIAFTLDGKQLNLQGKIDPAIYPKTYTAVAGDATTLKTGDGTTFIELKGPIKPLYMVDGKEVTNLGTVNPKEIQSISVLKDASATSIYGDKGKNGVIVVTMKKAK</sequence>
<feature type="transmembrane region" description="Helical" evidence="11">
    <location>
        <begin position="36"/>
        <end position="52"/>
    </location>
</feature>
<dbReference type="CDD" id="cd07341">
    <property type="entry name" value="M56_BlaR1_MecR1_like"/>
    <property type="match status" value="1"/>
</dbReference>
<dbReference type="InterPro" id="IPR023997">
    <property type="entry name" value="TonB-dep_OMP_SusC/RagA_CS"/>
</dbReference>
<comment type="caution">
    <text evidence="13">The sequence shown here is derived from an EMBL/GenBank/DDBJ whole genome shotgun (WGS) entry which is preliminary data.</text>
</comment>
<dbReference type="PANTHER" id="PTHR33446">
    <property type="entry name" value="PROTEIN TONB-RELATED"/>
    <property type="match status" value="1"/>
</dbReference>
<evidence type="ECO:0000256" key="4">
    <source>
        <dbReference type="ARBA" id="ARBA00022475"/>
    </source>
</evidence>
<dbReference type="AlphaFoldDB" id="A0A444MJZ0"/>
<evidence type="ECO:0000256" key="11">
    <source>
        <dbReference type="SAM" id="Phobius"/>
    </source>
</evidence>
<keyword evidence="5" id="KW-0997">Cell inner membrane</keyword>
<dbReference type="GO" id="GO:0055085">
    <property type="term" value="P:transmembrane transport"/>
    <property type="evidence" value="ECO:0007669"/>
    <property type="project" value="InterPro"/>
</dbReference>
<evidence type="ECO:0000256" key="2">
    <source>
        <dbReference type="ARBA" id="ARBA00006555"/>
    </source>
</evidence>
<dbReference type="SUPFAM" id="SSF74653">
    <property type="entry name" value="TolA/TonB C-terminal domain"/>
    <property type="match status" value="2"/>
</dbReference>
<dbReference type="PANTHER" id="PTHR33446:SF2">
    <property type="entry name" value="PROTEIN TONB"/>
    <property type="match status" value="1"/>
</dbReference>
<keyword evidence="10" id="KW-1134">Transmembrane beta strand</keyword>
<feature type="domain" description="TonB C-terminal" evidence="12">
    <location>
        <begin position="346"/>
        <end position="442"/>
    </location>
</feature>
<evidence type="ECO:0000256" key="6">
    <source>
        <dbReference type="ARBA" id="ARBA00022692"/>
    </source>
</evidence>
<dbReference type="GO" id="GO:0009279">
    <property type="term" value="C:cell outer membrane"/>
    <property type="evidence" value="ECO:0007669"/>
    <property type="project" value="UniProtKB-SubCell"/>
</dbReference>
<dbReference type="RefSeq" id="WP_128535260.1">
    <property type="nucleotide sequence ID" value="NZ_SBIW01000008.1"/>
</dbReference>
<evidence type="ECO:0000256" key="8">
    <source>
        <dbReference type="ARBA" id="ARBA00022989"/>
    </source>
</evidence>
<dbReference type="PROSITE" id="PS52016">
    <property type="entry name" value="TONB_DEPENDENT_REC_3"/>
    <property type="match status" value="1"/>
</dbReference>
<comment type="similarity">
    <text evidence="10">Belongs to the TonB-dependent receptor family.</text>
</comment>
<accession>A0A444MJZ0</accession>
<evidence type="ECO:0000256" key="1">
    <source>
        <dbReference type="ARBA" id="ARBA00004383"/>
    </source>
</evidence>
<gene>
    <name evidence="13" type="ORF">EPL05_17395</name>
</gene>
<dbReference type="InterPro" id="IPR037682">
    <property type="entry name" value="TonB_C"/>
</dbReference>
<feature type="transmembrane region" description="Helical" evidence="11">
    <location>
        <begin position="6"/>
        <end position="24"/>
    </location>
</feature>
<dbReference type="Gene3D" id="2.170.130.10">
    <property type="entry name" value="TonB-dependent receptor, plug domain"/>
    <property type="match status" value="1"/>
</dbReference>
<dbReference type="InterPro" id="IPR037066">
    <property type="entry name" value="Plug_dom_sf"/>
</dbReference>
<dbReference type="InterPro" id="IPR006260">
    <property type="entry name" value="TonB/TolA_C"/>
</dbReference>
<dbReference type="Gene3D" id="3.30.1150.10">
    <property type="match status" value="2"/>
</dbReference>
<dbReference type="GO" id="GO:0015031">
    <property type="term" value="P:protein transport"/>
    <property type="evidence" value="ECO:0007669"/>
    <property type="project" value="UniProtKB-KW"/>
</dbReference>
<evidence type="ECO:0000256" key="3">
    <source>
        <dbReference type="ARBA" id="ARBA00022448"/>
    </source>
</evidence>
<evidence type="ECO:0000256" key="5">
    <source>
        <dbReference type="ARBA" id="ARBA00022519"/>
    </source>
</evidence>
<comment type="subcellular location">
    <subcellularLocation>
        <location evidence="1">Cell inner membrane</location>
        <topology evidence="1">Single-pass membrane protein</topology>
        <orientation evidence="1">Periplasmic side</orientation>
    </subcellularLocation>
    <subcellularLocation>
        <location evidence="10">Cell outer membrane</location>
        <topology evidence="10">Multi-pass membrane protein</topology>
    </subcellularLocation>
</comment>
<evidence type="ECO:0000313" key="14">
    <source>
        <dbReference type="Proteomes" id="UP000286701"/>
    </source>
</evidence>
<evidence type="ECO:0000313" key="13">
    <source>
        <dbReference type="EMBL" id="RWY49188.1"/>
    </source>
</evidence>
<comment type="similarity">
    <text evidence="2">Belongs to the TonB family.</text>
</comment>
<dbReference type="NCBIfam" id="TIGR01352">
    <property type="entry name" value="tonB_Cterm"/>
    <property type="match status" value="2"/>
</dbReference>
<dbReference type="InterPro" id="IPR008756">
    <property type="entry name" value="Peptidase_M56"/>
</dbReference>
<evidence type="ECO:0000256" key="9">
    <source>
        <dbReference type="ARBA" id="ARBA00023136"/>
    </source>
</evidence>
<dbReference type="PROSITE" id="PS52015">
    <property type="entry name" value="TONB_CTD"/>
    <property type="match status" value="2"/>
</dbReference>
<dbReference type="GO" id="GO:0098797">
    <property type="term" value="C:plasma membrane protein complex"/>
    <property type="evidence" value="ECO:0007669"/>
    <property type="project" value="TreeGrafter"/>
</dbReference>
<dbReference type="NCBIfam" id="TIGR04057">
    <property type="entry name" value="SusC_RagA_signa"/>
    <property type="match status" value="1"/>
</dbReference>
<keyword evidence="4" id="KW-1003">Cell membrane</keyword>